<feature type="compositionally biased region" description="Basic residues" evidence="1">
    <location>
        <begin position="466"/>
        <end position="476"/>
    </location>
</feature>
<feature type="signal peptide" evidence="2">
    <location>
        <begin position="1"/>
        <end position="15"/>
    </location>
</feature>
<feature type="chain" id="PRO_5042964362" evidence="2">
    <location>
        <begin position="16"/>
        <end position="577"/>
    </location>
</feature>
<feature type="region of interest" description="Disordered" evidence="1">
    <location>
        <begin position="77"/>
        <end position="126"/>
    </location>
</feature>
<dbReference type="Proteomes" id="UP001331761">
    <property type="component" value="Unassembled WGS sequence"/>
</dbReference>
<evidence type="ECO:0000313" key="3">
    <source>
        <dbReference type="EMBL" id="KAK5970246.1"/>
    </source>
</evidence>
<feature type="region of interest" description="Disordered" evidence="1">
    <location>
        <begin position="460"/>
        <end position="548"/>
    </location>
</feature>
<proteinExistence type="predicted"/>
<accession>A0AAN8IEE8</accession>
<reference evidence="3 4" key="1">
    <citation type="submission" date="2019-10" db="EMBL/GenBank/DDBJ databases">
        <title>Assembly and Annotation for the nematode Trichostrongylus colubriformis.</title>
        <authorList>
            <person name="Martin J."/>
        </authorList>
    </citation>
    <scope>NUCLEOTIDE SEQUENCE [LARGE SCALE GENOMIC DNA]</scope>
    <source>
        <strain evidence="3">G859</strain>
        <tissue evidence="3">Whole worm</tissue>
    </source>
</reference>
<feature type="compositionally biased region" description="Polar residues" evidence="1">
    <location>
        <begin position="264"/>
        <end position="275"/>
    </location>
</feature>
<feature type="compositionally biased region" description="Basic residues" evidence="1">
    <location>
        <begin position="512"/>
        <end position="527"/>
    </location>
</feature>
<protein>
    <submittedName>
        <fullName evidence="3">Uncharacterized protein</fullName>
    </submittedName>
</protein>
<feature type="region of interest" description="Disordered" evidence="1">
    <location>
        <begin position="393"/>
        <end position="415"/>
    </location>
</feature>
<feature type="compositionally biased region" description="Basic and acidic residues" evidence="1">
    <location>
        <begin position="481"/>
        <end position="495"/>
    </location>
</feature>
<feature type="compositionally biased region" description="Acidic residues" evidence="1">
    <location>
        <begin position="496"/>
        <end position="508"/>
    </location>
</feature>
<evidence type="ECO:0000256" key="2">
    <source>
        <dbReference type="SAM" id="SignalP"/>
    </source>
</evidence>
<gene>
    <name evidence="3" type="ORF">GCK32_000863</name>
</gene>
<dbReference type="EMBL" id="WIXE01019201">
    <property type="protein sequence ID" value="KAK5970246.1"/>
    <property type="molecule type" value="Genomic_DNA"/>
</dbReference>
<dbReference type="AlphaFoldDB" id="A0AAN8IEE8"/>
<keyword evidence="2" id="KW-0732">Signal</keyword>
<evidence type="ECO:0000256" key="1">
    <source>
        <dbReference type="SAM" id="MobiDB-lite"/>
    </source>
</evidence>
<keyword evidence="4" id="KW-1185">Reference proteome</keyword>
<feature type="compositionally biased region" description="Basic and acidic residues" evidence="1">
    <location>
        <begin position="528"/>
        <end position="548"/>
    </location>
</feature>
<sequence>MWCLGLIILAVAISAEEEHFLDVKQIVKGTIEAVANLPMPQQNNSNTTQEKEPEDFYRIFQLPADIMKKIAEDAGYLDTTPHTTTSGPWIVRRKVPSSEEEDDDQEGYEEEEEEKRKKKKKHSKKDPTLISIRDILSKVDQVASTTPVTIPLPPIPIPSADPPPTIAALPVVESDTGLTHSNVRPQYAYQPILQPDGKTYYQQVLIVPGQVMSGGVVSSLNNPSSQKTSFIQERPLLPKSIVQADYSVTAPTFPPQVEVFQRNEVASSQPSQRSSVYPARFVKSPSKTDTARIPQSDPIAISSARPSTYEPRSTTPKESLYTTKLPSSDEQKRQARVFHEEAVVPPRQVVKTVQESPLRIQTVDSHVQQANDDETNAIRHLKRDEELKRALERHGLELDPQTSSSRKRKLRKSKKIKKYSKKAKWVDVEDDTPSDKPTVDEFRTIIRRMPETRYLHRVPSMSPVSMRKRERMHASKTWKSAKYEPSDESVPKDAESVDEEKEDDEEVTEPPRKRRRMRKTSKSRKIRMRMEEEGKQENTSRSREDFDDKAVSKLSKIFSLFSLDWESISGNLDRQDL</sequence>
<feature type="compositionally biased region" description="Basic residues" evidence="1">
    <location>
        <begin position="405"/>
        <end position="415"/>
    </location>
</feature>
<comment type="caution">
    <text evidence="3">The sequence shown here is derived from an EMBL/GenBank/DDBJ whole genome shotgun (WGS) entry which is preliminary data.</text>
</comment>
<feature type="region of interest" description="Disordered" evidence="1">
    <location>
        <begin position="263"/>
        <end position="332"/>
    </location>
</feature>
<feature type="compositionally biased region" description="Polar residues" evidence="1">
    <location>
        <begin position="304"/>
        <end position="326"/>
    </location>
</feature>
<organism evidence="3 4">
    <name type="scientific">Trichostrongylus colubriformis</name>
    <name type="common">Black scour worm</name>
    <dbReference type="NCBI Taxonomy" id="6319"/>
    <lineage>
        <taxon>Eukaryota</taxon>
        <taxon>Metazoa</taxon>
        <taxon>Ecdysozoa</taxon>
        <taxon>Nematoda</taxon>
        <taxon>Chromadorea</taxon>
        <taxon>Rhabditida</taxon>
        <taxon>Rhabditina</taxon>
        <taxon>Rhabditomorpha</taxon>
        <taxon>Strongyloidea</taxon>
        <taxon>Trichostrongylidae</taxon>
        <taxon>Trichostrongylus</taxon>
    </lineage>
</organism>
<evidence type="ECO:0000313" key="4">
    <source>
        <dbReference type="Proteomes" id="UP001331761"/>
    </source>
</evidence>
<name>A0AAN8IEE8_TRICO</name>
<feature type="compositionally biased region" description="Acidic residues" evidence="1">
    <location>
        <begin position="98"/>
        <end position="113"/>
    </location>
</feature>